<dbReference type="AlphaFoldDB" id="A0A1W0W7B0"/>
<name>A0A1W0W7B0_SORBI</name>
<reference evidence="3" key="2">
    <citation type="journal article" date="2018" name="Plant J.">
        <title>The Sorghum bicolor reference genome: improved assembly, gene annotations, a transcriptome atlas, and signatures of genome organization.</title>
        <authorList>
            <person name="McCormick R.F."/>
            <person name="Truong S.K."/>
            <person name="Sreedasyam A."/>
            <person name="Jenkins J."/>
            <person name="Shu S."/>
            <person name="Sims D."/>
            <person name="Kennedy M."/>
            <person name="Amirebrahimi M."/>
            <person name="Weers B.D."/>
            <person name="McKinley B."/>
            <person name="Mattison A."/>
            <person name="Morishige D.T."/>
            <person name="Grimwood J."/>
            <person name="Schmutz J."/>
            <person name="Mullet J.E."/>
        </authorList>
    </citation>
    <scope>NUCLEOTIDE SEQUENCE [LARGE SCALE GENOMIC DNA]</scope>
    <source>
        <strain evidence="3">cv. BTx623</strain>
    </source>
</reference>
<accession>A0A1W0W7B0</accession>
<reference evidence="2 3" key="1">
    <citation type="journal article" date="2009" name="Nature">
        <title>The Sorghum bicolor genome and the diversification of grasses.</title>
        <authorList>
            <person name="Paterson A.H."/>
            <person name="Bowers J.E."/>
            <person name="Bruggmann R."/>
            <person name="Dubchak I."/>
            <person name="Grimwood J."/>
            <person name="Gundlach H."/>
            <person name="Haberer G."/>
            <person name="Hellsten U."/>
            <person name="Mitros T."/>
            <person name="Poliakov A."/>
            <person name="Schmutz J."/>
            <person name="Spannagl M."/>
            <person name="Tang H."/>
            <person name="Wang X."/>
            <person name="Wicker T."/>
            <person name="Bharti A.K."/>
            <person name="Chapman J."/>
            <person name="Feltus F.A."/>
            <person name="Gowik U."/>
            <person name="Grigoriev I.V."/>
            <person name="Lyons E."/>
            <person name="Maher C.A."/>
            <person name="Martis M."/>
            <person name="Narechania A."/>
            <person name="Otillar R.P."/>
            <person name="Penning B.W."/>
            <person name="Salamov A.A."/>
            <person name="Wang Y."/>
            <person name="Zhang L."/>
            <person name="Carpita N.C."/>
            <person name="Freeling M."/>
            <person name="Gingle A.R."/>
            <person name="Hash C.T."/>
            <person name="Keller B."/>
            <person name="Klein P."/>
            <person name="Kresovich S."/>
            <person name="McCann M.C."/>
            <person name="Ming R."/>
            <person name="Peterson D.G."/>
            <person name="Mehboob-ur-Rahman"/>
            <person name="Ware D."/>
            <person name="Westhoff P."/>
            <person name="Mayer K.F."/>
            <person name="Messing J."/>
            <person name="Rokhsar D.S."/>
        </authorList>
    </citation>
    <scope>NUCLEOTIDE SEQUENCE [LARGE SCALE GENOMIC DNA]</scope>
    <source>
        <strain evidence="3">cv. BTx623</strain>
    </source>
</reference>
<protein>
    <submittedName>
        <fullName evidence="2">Uncharacterized protein</fullName>
    </submittedName>
</protein>
<dbReference type="Gramene" id="OQU90284">
    <property type="protein sequence ID" value="OQU90284"/>
    <property type="gene ID" value="SORBI_3002G379750"/>
</dbReference>
<gene>
    <name evidence="2" type="ORF">SORBI_3002G379750</name>
</gene>
<evidence type="ECO:0000256" key="1">
    <source>
        <dbReference type="SAM" id="MobiDB-lite"/>
    </source>
</evidence>
<proteinExistence type="predicted"/>
<sequence length="167" mass="18402">MHGSIRPSCSLKSSNHNASSLAYRSSLFSWADAVHCPLARQYYISTTKKRQMVSSYPTDRPASPLPPFSRPSRPATTNRRSSLLLRFHAAPQQLPQHVLPSQVPTTRSPLDALHHRRQRPPARLALLSPARSFVPVSVVALRSSQSSQCLPRANPVSWAGAPPRGAR</sequence>
<evidence type="ECO:0000313" key="2">
    <source>
        <dbReference type="EMBL" id="OQU90284.1"/>
    </source>
</evidence>
<feature type="region of interest" description="Disordered" evidence="1">
    <location>
        <begin position="49"/>
        <end position="80"/>
    </location>
</feature>
<keyword evidence="3" id="KW-1185">Reference proteome</keyword>
<evidence type="ECO:0000313" key="3">
    <source>
        <dbReference type="Proteomes" id="UP000000768"/>
    </source>
</evidence>
<dbReference type="EMBL" id="CM000761">
    <property type="protein sequence ID" value="OQU90284.1"/>
    <property type="molecule type" value="Genomic_DNA"/>
</dbReference>
<dbReference type="InParanoid" id="A0A1W0W7B0"/>
<dbReference type="Proteomes" id="UP000000768">
    <property type="component" value="Chromosome 2"/>
</dbReference>
<organism evidence="2 3">
    <name type="scientific">Sorghum bicolor</name>
    <name type="common">Sorghum</name>
    <name type="synonym">Sorghum vulgare</name>
    <dbReference type="NCBI Taxonomy" id="4558"/>
    <lineage>
        <taxon>Eukaryota</taxon>
        <taxon>Viridiplantae</taxon>
        <taxon>Streptophyta</taxon>
        <taxon>Embryophyta</taxon>
        <taxon>Tracheophyta</taxon>
        <taxon>Spermatophyta</taxon>
        <taxon>Magnoliopsida</taxon>
        <taxon>Liliopsida</taxon>
        <taxon>Poales</taxon>
        <taxon>Poaceae</taxon>
        <taxon>PACMAD clade</taxon>
        <taxon>Panicoideae</taxon>
        <taxon>Andropogonodae</taxon>
        <taxon>Andropogoneae</taxon>
        <taxon>Sorghinae</taxon>
        <taxon>Sorghum</taxon>
    </lineage>
</organism>